<protein>
    <recommendedName>
        <fullName evidence="9">Cytochrome c-type biogenesis protein CcmD</fullName>
    </recommendedName>
</protein>
<accession>A0A2H9T9Z6</accession>
<organism evidence="11">
    <name type="scientific">invertebrate metagenome</name>
    <dbReference type="NCBI Taxonomy" id="1711999"/>
    <lineage>
        <taxon>unclassified sequences</taxon>
        <taxon>metagenomes</taxon>
        <taxon>organismal metagenomes</taxon>
    </lineage>
</organism>
<dbReference type="NCBIfam" id="TIGR03141">
    <property type="entry name" value="cytochro_ccmD"/>
    <property type="match status" value="1"/>
</dbReference>
<dbReference type="Pfam" id="PF04995">
    <property type="entry name" value="CcmD"/>
    <property type="match status" value="1"/>
</dbReference>
<feature type="transmembrane region" description="Helical" evidence="10">
    <location>
        <begin position="12"/>
        <end position="33"/>
    </location>
</feature>
<keyword evidence="4" id="KW-0997">Cell inner membrane</keyword>
<evidence type="ECO:0000313" key="11">
    <source>
        <dbReference type="EMBL" id="PJE80019.1"/>
    </source>
</evidence>
<dbReference type="PANTHER" id="PTHR37531">
    <property type="entry name" value="HEME EXPORTER PROTEIN D"/>
    <property type="match status" value="1"/>
</dbReference>
<dbReference type="GO" id="GO:1903607">
    <property type="term" value="P:cytochrome c biosynthetic process"/>
    <property type="evidence" value="ECO:0007669"/>
    <property type="project" value="TreeGrafter"/>
</dbReference>
<evidence type="ECO:0000256" key="6">
    <source>
        <dbReference type="ARBA" id="ARBA00022748"/>
    </source>
</evidence>
<gene>
    <name evidence="11" type="ORF">CI610_01000</name>
</gene>
<evidence type="ECO:0000256" key="4">
    <source>
        <dbReference type="ARBA" id="ARBA00022519"/>
    </source>
</evidence>
<comment type="caution">
    <text evidence="11">The sequence shown here is derived from an EMBL/GenBank/DDBJ whole genome shotgun (WGS) entry which is preliminary data.</text>
</comment>
<evidence type="ECO:0000256" key="10">
    <source>
        <dbReference type="SAM" id="Phobius"/>
    </source>
</evidence>
<proteinExistence type="predicted"/>
<dbReference type="PANTHER" id="PTHR37531:SF1">
    <property type="entry name" value="HEME EXPORTER PROTEIN D"/>
    <property type="match status" value="1"/>
</dbReference>
<evidence type="ECO:0000256" key="2">
    <source>
        <dbReference type="ARBA" id="ARBA00022448"/>
    </source>
</evidence>
<dbReference type="GO" id="GO:0017004">
    <property type="term" value="P:cytochrome complex assembly"/>
    <property type="evidence" value="ECO:0007669"/>
    <property type="project" value="UniProtKB-KW"/>
</dbReference>
<evidence type="ECO:0000256" key="3">
    <source>
        <dbReference type="ARBA" id="ARBA00022475"/>
    </source>
</evidence>
<dbReference type="GO" id="GO:0015886">
    <property type="term" value="P:heme transport"/>
    <property type="evidence" value="ECO:0007669"/>
    <property type="project" value="InterPro"/>
</dbReference>
<evidence type="ECO:0000256" key="8">
    <source>
        <dbReference type="ARBA" id="ARBA00023136"/>
    </source>
</evidence>
<name>A0A2H9T9Z6_9ZZZZ</name>
<keyword evidence="2" id="KW-0813">Transport</keyword>
<keyword evidence="6" id="KW-0201">Cytochrome c-type biogenesis</keyword>
<sequence>MYFESLSSLLNMGGHAVYVWSAYALTVIVILYNQLEPVFCKKRVIRQIYRQMHQYAHSKGLQLKPRR</sequence>
<dbReference type="InterPro" id="IPR007078">
    <property type="entry name" value="Haem_export_protD_CcmD"/>
</dbReference>
<evidence type="ECO:0000256" key="9">
    <source>
        <dbReference type="ARBA" id="ARBA00032938"/>
    </source>
</evidence>
<dbReference type="EMBL" id="NSIT01000036">
    <property type="protein sequence ID" value="PJE80019.1"/>
    <property type="molecule type" value="Genomic_DNA"/>
</dbReference>
<dbReference type="GO" id="GO:0005886">
    <property type="term" value="C:plasma membrane"/>
    <property type="evidence" value="ECO:0007669"/>
    <property type="project" value="UniProtKB-SubCell"/>
</dbReference>
<keyword evidence="8 10" id="KW-0472">Membrane</keyword>
<evidence type="ECO:0000256" key="1">
    <source>
        <dbReference type="ARBA" id="ARBA00004377"/>
    </source>
</evidence>
<keyword evidence="5 10" id="KW-0812">Transmembrane</keyword>
<evidence type="ECO:0000256" key="5">
    <source>
        <dbReference type="ARBA" id="ARBA00022692"/>
    </source>
</evidence>
<evidence type="ECO:0000256" key="7">
    <source>
        <dbReference type="ARBA" id="ARBA00022989"/>
    </source>
</evidence>
<keyword evidence="7 10" id="KW-1133">Transmembrane helix</keyword>
<keyword evidence="3" id="KW-1003">Cell membrane</keyword>
<dbReference type="InterPro" id="IPR052075">
    <property type="entry name" value="Heme_exporter_D"/>
</dbReference>
<dbReference type="AlphaFoldDB" id="A0A2H9T9Z6"/>
<comment type="subcellular location">
    <subcellularLocation>
        <location evidence="1">Cell inner membrane</location>
        <topology evidence="1">Single-pass membrane protein</topology>
    </subcellularLocation>
</comment>
<reference evidence="11" key="1">
    <citation type="journal article" date="2017" name="Appl. Environ. Microbiol.">
        <title>Molecular characterization of an Endozoicomonas-like organism causing infection in king scallop Pecten maximus L.</title>
        <authorList>
            <person name="Cano I."/>
            <person name="van Aerle R."/>
            <person name="Ross S."/>
            <person name="Verner-Jeffreys D.W."/>
            <person name="Paley R.K."/>
            <person name="Rimmer G."/>
            <person name="Ryder D."/>
            <person name="Hooper P."/>
            <person name="Stone D."/>
            <person name="Feist S.W."/>
        </authorList>
    </citation>
    <scope>NUCLEOTIDE SEQUENCE</scope>
</reference>